<name>A0A7X9WZM5_9SPHN</name>
<evidence type="ECO:0008006" key="4">
    <source>
        <dbReference type="Google" id="ProtNLM"/>
    </source>
</evidence>
<dbReference type="PROSITE" id="PS51318">
    <property type="entry name" value="TAT"/>
    <property type="match status" value="1"/>
</dbReference>
<evidence type="ECO:0000313" key="2">
    <source>
        <dbReference type="EMBL" id="NML12839.1"/>
    </source>
</evidence>
<dbReference type="EMBL" id="JABBFV010000027">
    <property type="protein sequence ID" value="NML12839.1"/>
    <property type="molecule type" value="Genomic_DNA"/>
</dbReference>
<keyword evidence="3" id="KW-1185">Reference proteome</keyword>
<dbReference type="InterPro" id="IPR006311">
    <property type="entry name" value="TAT_signal"/>
</dbReference>
<organism evidence="2 3">
    <name type="scientific">Sphingobium psychrophilum</name>
    <dbReference type="NCBI Taxonomy" id="2728834"/>
    <lineage>
        <taxon>Bacteria</taxon>
        <taxon>Pseudomonadati</taxon>
        <taxon>Pseudomonadota</taxon>
        <taxon>Alphaproteobacteria</taxon>
        <taxon>Sphingomonadales</taxon>
        <taxon>Sphingomonadaceae</taxon>
        <taxon>Sphingobium</taxon>
    </lineage>
</organism>
<keyword evidence="1" id="KW-0732">Signal</keyword>
<sequence>MSGLSRRGFMASAAVASAALASGRVEAATLPLLLHDAQLAAGRRFATRAQLLGAQALALEGDRVRQTRALLATAPAAIFAVTRRSDELLVGEIAAEAGYRRVALVRHGADGRMTARCTADGASVHVLAQLSGMAWPEAFAELALDKVGQCAVASHSRAEPALSWVMVRR</sequence>
<dbReference type="AlphaFoldDB" id="A0A7X9WZM5"/>
<accession>A0A7X9WZM5</accession>
<evidence type="ECO:0000313" key="3">
    <source>
        <dbReference type="Proteomes" id="UP000519023"/>
    </source>
</evidence>
<dbReference type="Proteomes" id="UP000519023">
    <property type="component" value="Unassembled WGS sequence"/>
</dbReference>
<comment type="caution">
    <text evidence="2">The sequence shown here is derived from an EMBL/GenBank/DDBJ whole genome shotgun (WGS) entry which is preliminary data.</text>
</comment>
<reference evidence="2 3" key="1">
    <citation type="submission" date="2020-04" db="EMBL/GenBank/DDBJ databases">
        <title>Sphingobium sp. AR-3-1 isolated from Arctic soil.</title>
        <authorList>
            <person name="Dahal R.H."/>
            <person name="Chaudhary D.K."/>
        </authorList>
    </citation>
    <scope>NUCLEOTIDE SEQUENCE [LARGE SCALE GENOMIC DNA]</scope>
    <source>
        <strain evidence="2 3">AR-3-1</strain>
    </source>
</reference>
<feature type="signal peptide" evidence="1">
    <location>
        <begin position="1"/>
        <end position="27"/>
    </location>
</feature>
<proteinExistence type="predicted"/>
<gene>
    <name evidence="2" type="ORF">HHL08_22345</name>
</gene>
<feature type="chain" id="PRO_5031319470" description="Twin-arginine translocation signal domain-containing protein" evidence="1">
    <location>
        <begin position="28"/>
        <end position="169"/>
    </location>
</feature>
<dbReference type="RefSeq" id="WP_169575168.1">
    <property type="nucleotide sequence ID" value="NZ_JABBFV010000027.1"/>
</dbReference>
<evidence type="ECO:0000256" key="1">
    <source>
        <dbReference type="SAM" id="SignalP"/>
    </source>
</evidence>
<protein>
    <recommendedName>
        <fullName evidence="4">Twin-arginine translocation signal domain-containing protein</fullName>
    </recommendedName>
</protein>